<keyword evidence="3" id="KW-1185">Reference proteome</keyword>
<accession>A0A9N8DY94</accession>
<reference evidence="2" key="1">
    <citation type="submission" date="2020-06" db="EMBL/GenBank/DDBJ databases">
        <authorList>
            <consortium name="Plant Systems Biology data submission"/>
        </authorList>
    </citation>
    <scope>NUCLEOTIDE SEQUENCE</scope>
    <source>
        <strain evidence="2">D6</strain>
    </source>
</reference>
<sequence length="423" mass="48329">MKLRSAADDITVTHFGGASIDFLADMLVNKIDYPSIRVIHPGSKYPAPTVGASLQAIVLSIRRETKQCFGDKTILKMVLFDGSNNCFKAVTDTLLSETLPDVKRGSRLSISEYSWIKLSSNSSFKHIRIMLITELETSDPPSCEGKEILIMEDPDDNLFGMSPDQLKANTTSFHPDIVKKCHGTGEIVFTCAECLYDPKTNAGFVYCGPAKRWQLASGAPVATRFLKPDFKRLFTVGLADSSDDDSTVMYCECMSRFQYVCCGRFTFSITMMDKDLLFDQMIAKVPEDKRLAKCWDDLEAPKQRWCFYHWVHRTCTILLRGRSCLPVVQYVREKIPNDNEQQAFTGYVPRFYTHQSIMSPMKADTEIHNEEVEEQGTVKEEVEEQDTQRNKTRQRKTPTMVNHCCRLRSLRRRDGKECFEDRT</sequence>
<organism evidence="2 3">
    <name type="scientific">Seminavis robusta</name>
    <dbReference type="NCBI Taxonomy" id="568900"/>
    <lineage>
        <taxon>Eukaryota</taxon>
        <taxon>Sar</taxon>
        <taxon>Stramenopiles</taxon>
        <taxon>Ochrophyta</taxon>
        <taxon>Bacillariophyta</taxon>
        <taxon>Bacillariophyceae</taxon>
        <taxon>Bacillariophycidae</taxon>
        <taxon>Naviculales</taxon>
        <taxon>Naviculaceae</taxon>
        <taxon>Seminavis</taxon>
    </lineage>
</organism>
<protein>
    <submittedName>
        <fullName evidence="2">Uncharacterized protein</fullName>
    </submittedName>
</protein>
<dbReference type="EMBL" id="CAICTM010000459">
    <property type="protein sequence ID" value="CAB9510937.1"/>
    <property type="molecule type" value="Genomic_DNA"/>
</dbReference>
<dbReference type="AlphaFoldDB" id="A0A9N8DY94"/>
<feature type="region of interest" description="Disordered" evidence="1">
    <location>
        <begin position="369"/>
        <end position="397"/>
    </location>
</feature>
<evidence type="ECO:0000256" key="1">
    <source>
        <dbReference type="SAM" id="MobiDB-lite"/>
    </source>
</evidence>
<name>A0A9N8DY94_9STRA</name>
<feature type="compositionally biased region" description="Basic and acidic residues" evidence="1">
    <location>
        <begin position="369"/>
        <end position="380"/>
    </location>
</feature>
<gene>
    <name evidence="2" type="ORF">SEMRO_460_G147500.1</name>
</gene>
<comment type="caution">
    <text evidence="2">The sequence shown here is derived from an EMBL/GenBank/DDBJ whole genome shotgun (WGS) entry which is preliminary data.</text>
</comment>
<proteinExistence type="predicted"/>
<evidence type="ECO:0000313" key="2">
    <source>
        <dbReference type="EMBL" id="CAB9510937.1"/>
    </source>
</evidence>
<dbReference type="Proteomes" id="UP001153069">
    <property type="component" value="Unassembled WGS sequence"/>
</dbReference>
<evidence type="ECO:0000313" key="3">
    <source>
        <dbReference type="Proteomes" id="UP001153069"/>
    </source>
</evidence>